<evidence type="ECO:0000259" key="2">
    <source>
        <dbReference type="Pfam" id="PF14737"/>
    </source>
</evidence>
<dbReference type="InterPro" id="IPR019734">
    <property type="entry name" value="TPR_rpt"/>
</dbReference>
<accession>A0A409Y0S2</accession>
<dbReference type="STRING" id="231916.A0A409Y0S2"/>
<dbReference type="SUPFAM" id="SSF48452">
    <property type="entry name" value="TPR-like"/>
    <property type="match status" value="1"/>
</dbReference>
<evidence type="ECO:0000313" key="4">
    <source>
        <dbReference type="Proteomes" id="UP000284706"/>
    </source>
</evidence>
<reference evidence="3 4" key="1">
    <citation type="journal article" date="2018" name="Evol. Lett.">
        <title>Horizontal gene cluster transfer increased hallucinogenic mushroom diversity.</title>
        <authorList>
            <person name="Reynolds H.T."/>
            <person name="Vijayakumar V."/>
            <person name="Gluck-Thaler E."/>
            <person name="Korotkin H.B."/>
            <person name="Matheny P.B."/>
            <person name="Slot J.C."/>
        </authorList>
    </citation>
    <scope>NUCLEOTIDE SEQUENCE [LARGE SCALE GENOMIC DNA]</scope>
    <source>
        <strain evidence="3 4">SRW20</strain>
    </source>
</reference>
<gene>
    <name evidence="3" type="ORF">CVT26_010746</name>
</gene>
<dbReference type="OrthoDB" id="2423701at2759"/>
<dbReference type="Proteomes" id="UP000284706">
    <property type="component" value="Unassembled WGS sequence"/>
</dbReference>
<protein>
    <recommendedName>
        <fullName evidence="2">DUF4470 domain-containing protein</fullName>
    </recommendedName>
</protein>
<dbReference type="InterPro" id="IPR027974">
    <property type="entry name" value="DUF4470"/>
</dbReference>
<dbReference type="EMBL" id="NHYE01001348">
    <property type="protein sequence ID" value="PPQ96602.1"/>
    <property type="molecule type" value="Genomic_DNA"/>
</dbReference>
<comment type="caution">
    <text evidence="3">The sequence shown here is derived from an EMBL/GenBank/DDBJ whole genome shotgun (WGS) entry which is preliminary data.</text>
</comment>
<dbReference type="AlphaFoldDB" id="A0A409Y0S2"/>
<name>A0A409Y0S2_9AGAR</name>
<sequence>MAHAANEEGGLYYKQGNYAKAQKYFQEATKLDHCEVKYPANLSAALFEQGKYLLCISAIHVAWTRLKSGKGRGSTIQEQMPMYVKLATRFARAKLQGARSRALSLHPEPSKSMTASKRVAKALEEDVEGFATSYQQGDDEKVREMTTAWDQWRLLRDECAQHSKKHCRLLTSEAESRLRTLPILKSSSDPTLEFFRFGHDQVQSLLNGINGYANDPYSLDVPQYQQQTSWSLLFGGSGDGRHIFGSLIHLAFMSAINEMEGRSTLEAHMTLVDIHPTTLARVILVFSILRQIPAARLAKDTKTFLELHATLFYLYTGMLVPDYGLQIIINNCRSLVEEIGGGTSDLLQFMHINECSKEAVLDALRYWSKPLQKSTKIFMDRHSSPPPFFPKPPGWVSDGTFLEPTLGEARTNSHFVRVPSGMSGPYTDPDAEYKIFRRLKVLLPPKPFLSRHPAFARLINAFPGASDALYAETVRELEQAWVPNPTLFDQSSTEHPGLGQENGYPRISKEPFETLASFAEYSGNFHRSRAPVSSSGNSGFAVTSQFFDQAADALAKLQKSLTIEIVVGDVITGVARLVNGEFGQRPPKFPREYSRIFLSNVPDYTHGTLNTAVHLVQHLEPNQLAMANCLLNTLDFPTIADFCYNYTLLLPDALRRVLGCELINPGDNAFNDIALKRLPLPLPLEELVRRRELHTWLAHLLLCILCNGSPRHPPHRIDFPGNLNTFLHVLVHLHRVGYPSHWIGDFLQYLLSDNLVTDVQPYLGRTPIPKSETANRKPFARKVHLDSWRAELEVMLALTLPALPFAVLLPTGYPSVPDILTLKAKVKPVNLMHHPFAPMWQVLISGVTKAIGLLFFNPTNCLSADFLAGHIPEILEGELPNPQIQIMLAQEHVNLLTGEVSWKMGRSWYEKMKNEGWLMAAYRTDLKVAGEPFCYSSL</sequence>
<feature type="repeat" description="TPR" evidence="1">
    <location>
        <begin position="2"/>
        <end position="35"/>
    </location>
</feature>
<keyword evidence="4" id="KW-1185">Reference proteome</keyword>
<dbReference type="PROSITE" id="PS50005">
    <property type="entry name" value="TPR"/>
    <property type="match status" value="1"/>
</dbReference>
<keyword evidence="1" id="KW-0802">TPR repeat</keyword>
<dbReference type="InterPro" id="IPR011990">
    <property type="entry name" value="TPR-like_helical_dom_sf"/>
</dbReference>
<evidence type="ECO:0000256" key="1">
    <source>
        <dbReference type="PROSITE-ProRule" id="PRU00339"/>
    </source>
</evidence>
<dbReference type="Gene3D" id="1.25.40.10">
    <property type="entry name" value="Tetratricopeptide repeat domain"/>
    <property type="match status" value="1"/>
</dbReference>
<proteinExistence type="predicted"/>
<dbReference type="InParanoid" id="A0A409Y0S2"/>
<evidence type="ECO:0000313" key="3">
    <source>
        <dbReference type="EMBL" id="PPQ96602.1"/>
    </source>
</evidence>
<dbReference type="Pfam" id="PF14737">
    <property type="entry name" value="DUF4470"/>
    <property type="match status" value="1"/>
</dbReference>
<feature type="domain" description="DUF4470" evidence="2">
    <location>
        <begin position="226"/>
        <end position="311"/>
    </location>
</feature>
<organism evidence="3 4">
    <name type="scientific">Gymnopilus dilepis</name>
    <dbReference type="NCBI Taxonomy" id="231916"/>
    <lineage>
        <taxon>Eukaryota</taxon>
        <taxon>Fungi</taxon>
        <taxon>Dikarya</taxon>
        <taxon>Basidiomycota</taxon>
        <taxon>Agaricomycotina</taxon>
        <taxon>Agaricomycetes</taxon>
        <taxon>Agaricomycetidae</taxon>
        <taxon>Agaricales</taxon>
        <taxon>Agaricineae</taxon>
        <taxon>Hymenogastraceae</taxon>
        <taxon>Gymnopilus</taxon>
    </lineage>
</organism>